<organism evidence="9 10">
    <name type="scientific">Noviherbaspirillum suwonense</name>
    <dbReference type="NCBI Taxonomy" id="1224511"/>
    <lineage>
        <taxon>Bacteria</taxon>
        <taxon>Pseudomonadati</taxon>
        <taxon>Pseudomonadota</taxon>
        <taxon>Betaproteobacteria</taxon>
        <taxon>Burkholderiales</taxon>
        <taxon>Oxalobacteraceae</taxon>
        <taxon>Noviherbaspirillum</taxon>
    </lineage>
</organism>
<proteinExistence type="inferred from homology"/>
<accession>A0ABY1QAZ8</accession>
<dbReference type="Proteomes" id="UP001158049">
    <property type="component" value="Unassembled WGS sequence"/>
</dbReference>
<evidence type="ECO:0000313" key="9">
    <source>
        <dbReference type="EMBL" id="SMP65127.1"/>
    </source>
</evidence>
<comment type="catalytic activity">
    <reaction evidence="7">
        <text>a 5'-end NAD(+)-phospho-ribonucleoside in mRNA + H2O = a 5'-end phospho-adenosine-phospho-ribonucleoside in mRNA + beta-nicotinamide D-ribonucleotide + 2 H(+)</text>
        <dbReference type="Rhea" id="RHEA:60876"/>
        <dbReference type="Rhea" id="RHEA-COMP:15698"/>
        <dbReference type="Rhea" id="RHEA-COMP:15719"/>
        <dbReference type="ChEBI" id="CHEBI:14649"/>
        <dbReference type="ChEBI" id="CHEBI:15377"/>
        <dbReference type="ChEBI" id="CHEBI:15378"/>
        <dbReference type="ChEBI" id="CHEBI:144029"/>
        <dbReference type="ChEBI" id="CHEBI:144051"/>
    </reaction>
    <physiologicalReaction direction="left-to-right" evidence="7">
        <dbReference type="Rhea" id="RHEA:60877"/>
    </physiologicalReaction>
</comment>
<dbReference type="InterPro" id="IPR015797">
    <property type="entry name" value="NUDIX_hydrolase-like_dom_sf"/>
</dbReference>
<feature type="domain" description="Nudix hydrolase" evidence="8">
    <location>
        <begin position="35"/>
        <end position="156"/>
    </location>
</feature>
<evidence type="ECO:0000256" key="5">
    <source>
        <dbReference type="ARBA" id="ARBA00022801"/>
    </source>
</evidence>
<name>A0ABY1QAZ8_9BURK</name>
<dbReference type="PANTHER" id="PTHR42904">
    <property type="entry name" value="NUDIX HYDROLASE, NUDC SUBFAMILY"/>
    <property type="match status" value="1"/>
</dbReference>
<evidence type="ECO:0000259" key="8">
    <source>
        <dbReference type="PROSITE" id="PS51462"/>
    </source>
</evidence>
<evidence type="ECO:0000256" key="4">
    <source>
        <dbReference type="ARBA" id="ARBA00022723"/>
    </source>
</evidence>
<comment type="similarity">
    <text evidence="3">Belongs to the Nudix hydrolase family. NudC subfamily.</text>
</comment>
<dbReference type="Pfam" id="PF00293">
    <property type="entry name" value="NUDIX"/>
    <property type="match status" value="1"/>
</dbReference>
<evidence type="ECO:0000256" key="7">
    <source>
        <dbReference type="ARBA" id="ARBA00023679"/>
    </source>
</evidence>
<gene>
    <name evidence="9" type="ORF">SAMN06295970_110162</name>
</gene>
<dbReference type="SUPFAM" id="SSF55811">
    <property type="entry name" value="Nudix"/>
    <property type="match status" value="1"/>
</dbReference>
<dbReference type="InterPro" id="IPR020084">
    <property type="entry name" value="NUDIX_hydrolase_CS"/>
</dbReference>
<evidence type="ECO:0000313" key="10">
    <source>
        <dbReference type="Proteomes" id="UP001158049"/>
    </source>
</evidence>
<dbReference type="Gene3D" id="3.90.79.10">
    <property type="entry name" value="Nucleoside Triphosphate Pyrophosphohydrolase"/>
    <property type="match status" value="1"/>
</dbReference>
<dbReference type="InterPro" id="IPR050241">
    <property type="entry name" value="NAD-cap_RNA_hydrolase_NudC"/>
</dbReference>
<keyword evidence="6" id="KW-0460">Magnesium</keyword>
<dbReference type="PANTHER" id="PTHR42904:SF6">
    <property type="entry name" value="NAD-CAPPED RNA HYDROLASE NUDT12"/>
    <property type="match status" value="1"/>
</dbReference>
<sequence>MNFCPICATPLETRLMENVPRLACSDASCAYVHWDNPVPVVAALVQYRGGVLLARNVAWPEGRFSVITGFLEKGEDPEQAVLREVEEELGLRGRLKGFIGYYPFYPQNQLILAFDVEAEGDVALNHELAEYRVVAIDKLRPWDFGTGLAVRDWLAGRQA</sequence>
<dbReference type="InterPro" id="IPR000086">
    <property type="entry name" value="NUDIX_hydrolase_dom"/>
</dbReference>
<evidence type="ECO:0000256" key="6">
    <source>
        <dbReference type="ARBA" id="ARBA00022842"/>
    </source>
</evidence>
<keyword evidence="10" id="KW-1185">Reference proteome</keyword>
<evidence type="ECO:0000256" key="3">
    <source>
        <dbReference type="ARBA" id="ARBA00009595"/>
    </source>
</evidence>
<dbReference type="PROSITE" id="PS00893">
    <property type="entry name" value="NUDIX_BOX"/>
    <property type="match status" value="1"/>
</dbReference>
<protein>
    <submittedName>
        <fullName evidence="9">Nudix N-terminal</fullName>
    </submittedName>
</protein>
<comment type="cofactor">
    <cofactor evidence="1">
        <name>Mg(2+)</name>
        <dbReference type="ChEBI" id="CHEBI:18420"/>
    </cofactor>
</comment>
<keyword evidence="4" id="KW-0479">Metal-binding</keyword>
<dbReference type="RefSeq" id="WP_283443000.1">
    <property type="nucleotide sequence ID" value="NZ_FXUL01000010.1"/>
</dbReference>
<comment type="caution">
    <text evidence="9">The sequence shown here is derived from an EMBL/GenBank/DDBJ whole genome shotgun (WGS) entry which is preliminary data.</text>
</comment>
<reference evidence="9 10" key="1">
    <citation type="submission" date="2017-05" db="EMBL/GenBank/DDBJ databases">
        <authorList>
            <person name="Varghese N."/>
            <person name="Submissions S."/>
        </authorList>
    </citation>
    <scope>NUCLEOTIDE SEQUENCE [LARGE SCALE GENOMIC DNA]</scope>
    <source>
        <strain evidence="9 10">DSM 26001</strain>
    </source>
</reference>
<dbReference type="EMBL" id="FXUL01000010">
    <property type="protein sequence ID" value="SMP65127.1"/>
    <property type="molecule type" value="Genomic_DNA"/>
</dbReference>
<keyword evidence="5" id="KW-0378">Hydrolase</keyword>
<evidence type="ECO:0000256" key="2">
    <source>
        <dbReference type="ARBA" id="ARBA00001947"/>
    </source>
</evidence>
<comment type="cofactor">
    <cofactor evidence="2">
        <name>Zn(2+)</name>
        <dbReference type="ChEBI" id="CHEBI:29105"/>
    </cofactor>
</comment>
<evidence type="ECO:0000256" key="1">
    <source>
        <dbReference type="ARBA" id="ARBA00001946"/>
    </source>
</evidence>
<dbReference type="PROSITE" id="PS51462">
    <property type="entry name" value="NUDIX"/>
    <property type="match status" value="1"/>
</dbReference>